<name>D1PRA4_9FIRM</name>
<evidence type="ECO:0000313" key="2">
    <source>
        <dbReference type="EMBL" id="EFB74806.1"/>
    </source>
</evidence>
<evidence type="ECO:0000256" key="1">
    <source>
        <dbReference type="SAM" id="MobiDB-lite"/>
    </source>
</evidence>
<reference evidence="2" key="1">
    <citation type="submission" date="2009-12" db="EMBL/GenBank/DDBJ databases">
        <authorList>
            <person name="Weinstock G."/>
            <person name="Sodergren E."/>
            <person name="Clifton S."/>
            <person name="Fulton L."/>
            <person name="Fulton B."/>
            <person name="Courtney L."/>
            <person name="Fronick C."/>
            <person name="Harrison M."/>
            <person name="Strong C."/>
            <person name="Farmer C."/>
            <person name="Delahaunty K."/>
            <person name="Markovic C."/>
            <person name="Hall O."/>
            <person name="Minx P."/>
            <person name="Tomlinson C."/>
            <person name="Mitreva M."/>
            <person name="Nelson J."/>
            <person name="Hou S."/>
            <person name="Wollam A."/>
            <person name="Pepin K.H."/>
            <person name="Johnson M."/>
            <person name="Bhonagiri V."/>
            <person name="Nash W.E."/>
            <person name="Warren W."/>
            <person name="Chinwalla A."/>
            <person name="Mardis E.R."/>
            <person name="Wilson R.K."/>
        </authorList>
    </citation>
    <scope>NUCLEOTIDE SEQUENCE [LARGE SCALE GENOMIC DNA]</scope>
    <source>
        <strain evidence="2">DSM 15176</strain>
    </source>
</reference>
<dbReference type="HOGENOM" id="CLU_2014070_0_0_9"/>
<protein>
    <submittedName>
        <fullName evidence="2">Uncharacterized protein</fullName>
    </submittedName>
</protein>
<dbReference type="eggNOG" id="ENOG5030TS3">
    <property type="taxonomic scope" value="Bacteria"/>
</dbReference>
<organism evidence="2 3">
    <name type="scientific">Subdoligranulum variabile DSM 15176</name>
    <dbReference type="NCBI Taxonomy" id="411471"/>
    <lineage>
        <taxon>Bacteria</taxon>
        <taxon>Bacillati</taxon>
        <taxon>Bacillota</taxon>
        <taxon>Clostridia</taxon>
        <taxon>Eubacteriales</taxon>
        <taxon>Oscillospiraceae</taxon>
        <taxon>Subdoligranulum</taxon>
    </lineage>
</organism>
<keyword evidence="3" id="KW-1185">Reference proteome</keyword>
<gene>
    <name evidence="2" type="ORF">SUBVAR_06933</name>
</gene>
<feature type="region of interest" description="Disordered" evidence="1">
    <location>
        <begin position="18"/>
        <end position="37"/>
    </location>
</feature>
<dbReference type="STRING" id="411471.SUBVAR_06933"/>
<dbReference type="Proteomes" id="UP000003438">
    <property type="component" value="Unassembled WGS sequence"/>
</dbReference>
<evidence type="ECO:0000313" key="3">
    <source>
        <dbReference type="Proteomes" id="UP000003438"/>
    </source>
</evidence>
<dbReference type="OrthoDB" id="1866363at2"/>
<proteinExistence type="predicted"/>
<dbReference type="EMBL" id="ACBY02000056">
    <property type="protein sequence ID" value="EFB74806.1"/>
    <property type="molecule type" value="Genomic_DNA"/>
</dbReference>
<comment type="caution">
    <text evidence="2">The sequence shown here is derived from an EMBL/GenBank/DDBJ whole genome shotgun (WGS) entry which is preliminary data.</text>
</comment>
<accession>D1PRA4</accession>
<dbReference type="AlphaFoldDB" id="D1PRA4"/>
<sequence length="123" mass="13534">MTLTPLFQIDGQPLYAPDADVTPSYADLDSSDSGRDASGVMHREVVREKVATWPFAYAALTDAEYAYLVGLFAGKATFAFTHPRAGSSSETVTTTCYCSNYSIAWRSARDGSWRNLKFNIIEC</sequence>
<dbReference type="RefSeq" id="WP_007048282.1">
    <property type="nucleotide sequence ID" value="NZ_GG704770.1"/>
</dbReference>